<evidence type="ECO:0000256" key="3">
    <source>
        <dbReference type="SAM" id="SignalP"/>
    </source>
</evidence>
<dbReference type="GO" id="GO:0005737">
    <property type="term" value="C:cytoplasm"/>
    <property type="evidence" value="ECO:0007669"/>
    <property type="project" value="TreeGrafter"/>
</dbReference>
<evidence type="ECO:0000256" key="2">
    <source>
        <dbReference type="ARBA" id="ARBA00023002"/>
    </source>
</evidence>
<dbReference type="PROSITE" id="PS00062">
    <property type="entry name" value="ALDOKETO_REDUCTASE_2"/>
    <property type="match status" value="1"/>
</dbReference>
<feature type="chain" id="PRO_5028077838" description="NADP-dependent oxidoreductase domain-containing protein" evidence="3">
    <location>
        <begin position="27"/>
        <end position="435"/>
    </location>
</feature>
<evidence type="ECO:0000259" key="4">
    <source>
        <dbReference type="Pfam" id="PF00248"/>
    </source>
</evidence>
<dbReference type="InterPro" id="IPR023210">
    <property type="entry name" value="NADP_OxRdtase_dom"/>
</dbReference>
<protein>
    <recommendedName>
        <fullName evidence="4">NADP-dependent oxidoreductase domain-containing protein</fullName>
    </recommendedName>
</protein>
<dbReference type="AlphaFoldDB" id="A0A6V7QEB7"/>
<evidence type="ECO:0000313" key="5">
    <source>
        <dbReference type="EMBL" id="CAD1841482.1"/>
    </source>
</evidence>
<dbReference type="PANTHER" id="PTHR43625:SF88">
    <property type="entry name" value="OS07G0143000 PROTEIN"/>
    <property type="match status" value="1"/>
</dbReference>
<dbReference type="GO" id="GO:0016491">
    <property type="term" value="F:oxidoreductase activity"/>
    <property type="evidence" value="ECO:0007669"/>
    <property type="project" value="UniProtKB-KW"/>
</dbReference>
<sequence length="435" mass="47273">MVVARSEKKPFSLLLLLLLCMGLFETHDMVISHDHMACGGKHGDGDDDDDDDVPVLVVFVGVGFSRCSHGAPILRRRVLPHSLSGGLGARAVASESNATALRGAEEEKVKLGGSEVKVTKLGIGAWSWGDTAYWNDFEWDDRKLKAARAAFNASIDSGITFFDTAEVYGAGVMGAVNSETLLGRFIKERQQKESVEVAVATKFAALPWRFGRGSVLSALRNSLSRLGLSSVDLYQLHWPGIWGNEGYIDGLGDAVEQGLVKAVGVSNYSEKRLRDAYNQLKKRGIPLASNQVNYSLIYRLPEENGVKAACDELGITLIAYSPIAQGALTGKYTPENPPTGPRGRIYTPEFLAKLQPLLNRIKEIGQNYGKTQTQVVLNWLICQGNVVPIPGAKNAEQATEFAGALGWQLTDQEIEELRSVASETKPVIGFPVEKL</sequence>
<gene>
    <name evidence="5" type="ORF">CB5_LOCUS24693</name>
</gene>
<dbReference type="InterPro" id="IPR036812">
    <property type="entry name" value="NAD(P)_OxRdtase_dom_sf"/>
</dbReference>
<feature type="domain" description="NADP-dependent oxidoreductase" evidence="4">
    <location>
        <begin position="120"/>
        <end position="420"/>
    </location>
</feature>
<dbReference type="SUPFAM" id="SSF51430">
    <property type="entry name" value="NAD(P)-linked oxidoreductase"/>
    <property type="match status" value="1"/>
</dbReference>
<dbReference type="EMBL" id="LR862135">
    <property type="protein sequence ID" value="CAD1841482.1"/>
    <property type="molecule type" value="Genomic_DNA"/>
</dbReference>
<dbReference type="PANTHER" id="PTHR43625">
    <property type="entry name" value="AFLATOXIN B1 ALDEHYDE REDUCTASE"/>
    <property type="match status" value="1"/>
</dbReference>
<dbReference type="CDD" id="cd19093">
    <property type="entry name" value="AKR_AtPLR-like"/>
    <property type="match status" value="1"/>
</dbReference>
<keyword evidence="2" id="KW-0560">Oxidoreductase</keyword>
<name>A0A6V7QEB7_ANACO</name>
<accession>A0A6V7QEB7</accession>
<proteinExistence type="predicted"/>
<keyword evidence="1" id="KW-0521">NADP</keyword>
<evidence type="ECO:0000256" key="1">
    <source>
        <dbReference type="ARBA" id="ARBA00022857"/>
    </source>
</evidence>
<dbReference type="InterPro" id="IPR050791">
    <property type="entry name" value="Aldo-Keto_reductase"/>
</dbReference>
<keyword evidence="3" id="KW-0732">Signal</keyword>
<organism evidence="5">
    <name type="scientific">Ananas comosus var. bracteatus</name>
    <name type="common">red pineapple</name>
    <dbReference type="NCBI Taxonomy" id="296719"/>
    <lineage>
        <taxon>Eukaryota</taxon>
        <taxon>Viridiplantae</taxon>
        <taxon>Streptophyta</taxon>
        <taxon>Embryophyta</taxon>
        <taxon>Tracheophyta</taxon>
        <taxon>Spermatophyta</taxon>
        <taxon>Magnoliopsida</taxon>
        <taxon>Liliopsida</taxon>
        <taxon>Poales</taxon>
        <taxon>Bromeliaceae</taxon>
        <taxon>Bromelioideae</taxon>
        <taxon>Ananas</taxon>
    </lineage>
</organism>
<reference evidence="5" key="1">
    <citation type="submission" date="2020-07" db="EMBL/GenBank/DDBJ databases">
        <authorList>
            <person name="Lin J."/>
        </authorList>
    </citation>
    <scope>NUCLEOTIDE SEQUENCE</scope>
</reference>
<dbReference type="InterPro" id="IPR018170">
    <property type="entry name" value="Aldo/ket_reductase_CS"/>
</dbReference>
<dbReference type="Gene3D" id="3.20.20.100">
    <property type="entry name" value="NADP-dependent oxidoreductase domain"/>
    <property type="match status" value="1"/>
</dbReference>
<feature type="signal peptide" evidence="3">
    <location>
        <begin position="1"/>
        <end position="26"/>
    </location>
</feature>
<dbReference type="Pfam" id="PF00248">
    <property type="entry name" value="Aldo_ket_red"/>
    <property type="match status" value="1"/>
</dbReference>